<dbReference type="Proteomes" id="UP000771749">
    <property type="component" value="Unassembled WGS sequence"/>
</dbReference>
<dbReference type="Gene3D" id="2.60.120.10">
    <property type="entry name" value="Jelly Rolls"/>
    <property type="match status" value="1"/>
</dbReference>
<evidence type="ECO:0000313" key="3">
    <source>
        <dbReference type="EMBL" id="MBO8453908.1"/>
    </source>
</evidence>
<name>A0A940IGE3_9BACT</name>
<dbReference type="InterPro" id="IPR051610">
    <property type="entry name" value="GPI/OXD"/>
</dbReference>
<evidence type="ECO:0000259" key="2">
    <source>
        <dbReference type="Pfam" id="PF07883"/>
    </source>
</evidence>
<feature type="domain" description="Cupin type-2" evidence="2">
    <location>
        <begin position="39"/>
        <end position="105"/>
    </location>
</feature>
<dbReference type="AlphaFoldDB" id="A0A940IGE3"/>
<dbReference type="InterPro" id="IPR014710">
    <property type="entry name" value="RmlC-like_jellyroll"/>
</dbReference>
<dbReference type="PANTHER" id="PTHR35848:SF6">
    <property type="entry name" value="CUPIN TYPE-2 DOMAIN-CONTAINING PROTEIN"/>
    <property type="match status" value="1"/>
</dbReference>
<dbReference type="InterPro" id="IPR013096">
    <property type="entry name" value="Cupin_2"/>
</dbReference>
<evidence type="ECO:0000313" key="4">
    <source>
        <dbReference type="Proteomes" id="UP000771749"/>
    </source>
</evidence>
<dbReference type="EMBL" id="JADIMJ010000065">
    <property type="protein sequence ID" value="MBO8453908.1"/>
    <property type="molecule type" value="Genomic_DNA"/>
</dbReference>
<keyword evidence="1" id="KW-0479">Metal-binding</keyword>
<dbReference type="InterPro" id="IPR011051">
    <property type="entry name" value="RmlC_Cupin_sf"/>
</dbReference>
<gene>
    <name evidence="3" type="ORF">IAC07_04185</name>
</gene>
<reference evidence="3" key="1">
    <citation type="submission" date="2020-10" db="EMBL/GenBank/DDBJ databases">
        <authorList>
            <person name="Gilroy R."/>
        </authorList>
    </citation>
    <scope>NUCLEOTIDE SEQUENCE</scope>
    <source>
        <strain evidence="3">F1-3629</strain>
    </source>
</reference>
<dbReference type="PANTHER" id="PTHR35848">
    <property type="entry name" value="OXALATE-BINDING PROTEIN"/>
    <property type="match status" value="1"/>
</dbReference>
<proteinExistence type="predicted"/>
<protein>
    <submittedName>
        <fullName evidence="3">Cupin domain-containing protein</fullName>
    </submittedName>
</protein>
<dbReference type="Pfam" id="PF07883">
    <property type="entry name" value="Cupin_2"/>
    <property type="match status" value="1"/>
</dbReference>
<dbReference type="SUPFAM" id="SSF51182">
    <property type="entry name" value="RmlC-like cupins"/>
    <property type="match status" value="1"/>
</dbReference>
<dbReference type="GO" id="GO:0046872">
    <property type="term" value="F:metal ion binding"/>
    <property type="evidence" value="ECO:0007669"/>
    <property type="project" value="UniProtKB-KW"/>
</dbReference>
<reference evidence="3" key="2">
    <citation type="journal article" date="2021" name="PeerJ">
        <title>Extensive microbial diversity within the chicken gut microbiome revealed by metagenomics and culture.</title>
        <authorList>
            <person name="Gilroy R."/>
            <person name="Ravi A."/>
            <person name="Getino M."/>
            <person name="Pursley I."/>
            <person name="Horton D.L."/>
            <person name="Alikhan N.F."/>
            <person name="Baker D."/>
            <person name="Gharbi K."/>
            <person name="Hall N."/>
            <person name="Watson M."/>
            <person name="Adriaenssens E.M."/>
            <person name="Foster-Nyarko E."/>
            <person name="Jarju S."/>
            <person name="Secka A."/>
            <person name="Antonio M."/>
            <person name="Oren A."/>
            <person name="Chaudhuri R.R."/>
            <person name="La Ragione R."/>
            <person name="Hildebrand F."/>
            <person name="Pallen M.J."/>
        </authorList>
    </citation>
    <scope>NUCLEOTIDE SEQUENCE</scope>
    <source>
        <strain evidence="3">F1-3629</strain>
    </source>
</reference>
<accession>A0A940IGE3</accession>
<comment type="caution">
    <text evidence="3">The sequence shown here is derived from an EMBL/GenBank/DDBJ whole genome shotgun (WGS) entry which is preliminary data.</text>
</comment>
<sequence length="109" mass="11888">MNIDFDKTELSVIPNFKGGDKELRARMFFDGTNRIMKSTLIPGASIGMHTHGDSCEVIFITSGHGSVIMDGEKSPVHAGLCHYCPKGHTHSLINDSDSDLDFIAVVPKQ</sequence>
<evidence type="ECO:0000256" key="1">
    <source>
        <dbReference type="ARBA" id="ARBA00022723"/>
    </source>
</evidence>
<organism evidence="3 4">
    <name type="scientific">Candidatus Cryptobacteroides gallistercoris</name>
    <dbReference type="NCBI Taxonomy" id="2840765"/>
    <lineage>
        <taxon>Bacteria</taxon>
        <taxon>Pseudomonadati</taxon>
        <taxon>Bacteroidota</taxon>
        <taxon>Bacteroidia</taxon>
        <taxon>Bacteroidales</taxon>
        <taxon>Candidatus Cryptobacteroides</taxon>
    </lineage>
</organism>